<sequence>MSTYRRTSPLQNRSSLCLTPRRIVVVEPHPLLRNVIVLRLRQDKHLVVGVSTGAEALEMCTYHLPDLLISSDIVEDSPPLQIAAQLHCHTIVLMDILAKTESLVSFLDAGASDVLRKPFNLEELTARCRTQLNLLSNSGLKERVCVGPLQVCILLRQVTFHDKPVDLSPREFALLCALLMPPGKVCCREYLLRMAWPPLSGGLRSVDTQVLTLRRKLEQAGLGKGGGIITVRQKGYRFGLENLPTHNDNITHNLDKCNFDEKKG</sequence>
<evidence type="ECO:0000259" key="8">
    <source>
        <dbReference type="PROSITE" id="PS50110"/>
    </source>
</evidence>
<organism evidence="10">
    <name type="scientific">Paulinella micropora</name>
    <dbReference type="NCBI Taxonomy" id="1928728"/>
    <lineage>
        <taxon>Eukaryota</taxon>
        <taxon>Sar</taxon>
        <taxon>Rhizaria</taxon>
        <taxon>Cercozoa</taxon>
        <taxon>Imbricatea</taxon>
        <taxon>Silicofilosea</taxon>
        <taxon>Euglyphida</taxon>
        <taxon>Paulinellidae</taxon>
        <taxon>Paulinella</taxon>
    </lineage>
</organism>
<keyword evidence="2" id="KW-0902">Two-component regulatory system</keyword>
<evidence type="ECO:0000256" key="5">
    <source>
        <dbReference type="ARBA" id="ARBA00023163"/>
    </source>
</evidence>
<dbReference type="Gene3D" id="1.10.10.10">
    <property type="entry name" value="Winged helix-like DNA-binding domain superfamily/Winged helix DNA-binding domain"/>
    <property type="match status" value="1"/>
</dbReference>
<proteinExistence type="predicted"/>
<dbReference type="PANTHER" id="PTHR48111">
    <property type="entry name" value="REGULATOR OF RPOS"/>
    <property type="match status" value="1"/>
</dbReference>
<evidence type="ECO:0000256" key="2">
    <source>
        <dbReference type="ARBA" id="ARBA00023012"/>
    </source>
</evidence>
<dbReference type="PROSITE" id="PS50110">
    <property type="entry name" value="RESPONSE_REGULATORY"/>
    <property type="match status" value="1"/>
</dbReference>
<dbReference type="Gene3D" id="3.40.50.2300">
    <property type="match status" value="1"/>
</dbReference>
<gene>
    <name evidence="10" type="ORF">PFK_809</name>
</gene>
<evidence type="ECO:0000256" key="6">
    <source>
        <dbReference type="PROSITE-ProRule" id="PRU00169"/>
    </source>
</evidence>
<dbReference type="GO" id="GO:0000976">
    <property type="term" value="F:transcription cis-regulatory region binding"/>
    <property type="evidence" value="ECO:0007669"/>
    <property type="project" value="TreeGrafter"/>
</dbReference>
<dbReference type="InterPro" id="IPR011006">
    <property type="entry name" value="CheY-like_superfamily"/>
</dbReference>
<dbReference type="InterPro" id="IPR016032">
    <property type="entry name" value="Sig_transdc_resp-reg_C-effctor"/>
</dbReference>
<evidence type="ECO:0000259" key="9">
    <source>
        <dbReference type="PROSITE" id="PS51755"/>
    </source>
</evidence>
<dbReference type="PROSITE" id="PS51755">
    <property type="entry name" value="OMPR_PHOB"/>
    <property type="match status" value="1"/>
</dbReference>
<dbReference type="AlphaFoldDB" id="A0A1S6YJ36"/>
<dbReference type="Pfam" id="PF00072">
    <property type="entry name" value="Response_reg"/>
    <property type="match status" value="1"/>
</dbReference>
<dbReference type="InterPro" id="IPR036388">
    <property type="entry name" value="WH-like_DNA-bd_sf"/>
</dbReference>
<dbReference type="GO" id="GO:0000156">
    <property type="term" value="F:phosphorelay response regulator activity"/>
    <property type="evidence" value="ECO:0007669"/>
    <property type="project" value="TreeGrafter"/>
</dbReference>
<feature type="DNA-binding region" description="OmpR/PhoB-type" evidence="7">
    <location>
        <begin position="141"/>
        <end position="240"/>
    </location>
</feature>
<dbReference type="CDD" id="cd00383">
    <property type="entry name" value="trans_reg_C"/>
    <property type="match status" value="1"/>
</dbReference>
<dbReference type="SMART" id="SM00448">
    <property type="entry name" value="REC"/>
    <property type="match status" value="1"/>
</dbReference>
<dbReference type="Pfam" id="PF00486">
    <property type="entry name" value="Trans_reg_C"/>
    <property type="match status" value="1"/>
</dbReference>
<dbReference type="GO" id="GO:0032993">
    <property type="term" value="C:protein-DNA complex"/>
    <property type="evidence" value="ECO:0007669"/>
    <property type="project" value="TreeGrafter"/>
</dbReference>
<feature type="domain" description="OmpR/PhoB-type" evidence="9">
    <location>
        <begin position="141"/>
        <end position="240"/>
    </location>
</feature>
<keyword evidence="3" id="KW-0805">Transcription regulation</keyword>
<evidence type="ECO:0000256" key="4">
    <source>
        <dbReference type="ARBA" id="ARBA00023125"/>
    </source>
</evidence>
<dbReference type="EMBL" id="KY124271">
    <property type="protein sequence ID" value="AQX45337.1"/>
    <property type="molecule type" value="Genomic_DNA"/>
</dbReference>
<dbReference type="InterPro" id="IPR001867">
    <property type="entry name" value="OmpR/PhoB-type_DNA-bd"/>
</dbReference>
<dbReference type="SUPFAM" id="SSF52172">
    <property type="entry name" value="CheY-like"/>
    <property type="match status" value="1"/>
</dbReference>
<keyword evidence="1" id="KW-0597">Phosphoprotein</keyword>
<evidence type="ECO:0000256" key="1">
    <source>
        <dbReference type="ARBA" id="ARBA00022553"/>
    </source>
</evidence>
<dbReference type="GO" id="GO:0005829">
    <property type="term" value="C:cytosol"/>
    <property type="evidence" value="ECO:0007669"/>
    <property type="project" value="TreeGrafter"/>
</dbReference>
<accession>A0A1S6YJ36</accession>
<evidence type="ECO:0000256" key="3">
    <source>
        <dbReference type="ARBA" id="ARBA00023015"/>
    </source>
</evidence>
<keyword evidence="10" id="KW-0934">Plastid</keyword>
<reference evidence="10" key="1">
    <citation type="journal article" date="2017" name="Protist">
        <title>Diversity of the Photosynthetic Paulinella Species, with the Description of Paulinella micropora sp. nov. and the Chromatophore Genome Sequence for strain KR01.</title>
        <authorList>
            <person name="Lhee D."/>
            <person name="Yang E.C."/>
            <person name="Kim J.I."/>
            <person name="Nakayama T."/>
            <person name="Zuccarello G."/>
            <person name="Andersen R.A."/>
            <person name="Yoon H.S."/>
        </authorList>
    </citation>
    <scope>NUCLEOTIDE SEQUENCE</scope>
    <source>
        <strain evidence="10">FK01</strain>
    </source>
</reference>
<keyword evidence="4 7" id="KW-0238">DNA-binding</keyword>
<keyword evidence="5" id="KW-0804">Transcription</keyword>
<dbReference type="InterPro" id="IPR039420">
    <property type="entry name" value="WalR-like"/>
</dbReference>
<dbReference type="InterPro" id="IPR001789">
    <property type="entry name" value="Sig_transdc_resp-reg_receiver"/>
</dbReference>
<geneLocation type="plastid" evidence="10"/>
<comment type="caution">
    <text evidence="6">Lacks conserved residue(s) required for the propagation of feature annotation.</text>
</comment>
<dbReference type="SUPFAM" id="SSF46894">
    <property type="entry name" value="C-terminal effector domain of the bipartite response regulators"/>
    <property type="match status" value="1"/>
</dbReference>
<feature type="domain" description="Response regulatory" evidence="8">
    <location>
        <begin position="22"/>
        <end position="132"/>
    </location>
</feature>
<dbReference type="GO" id="GO:0006355">
    <property type="term" value="P:regulation of DNA-templated transcription"/>
    <property type="evidence" value="ECO:0007669"/>
    <property type="project" value="InterPro"/>
</dbReference>
<name>A0A1S6YJ36_9EUKA</name>
<evidence type="ECO:0000256" key="7">
    <source>
        <dbReference type="PROSITE-ProRule" id="PRU01091"/>
    </source>
</evidence>
<dbReference type="PANTHER" id="PTHR48111:SF1">
    <property type="entry name" value="TWO-COMPONENT RESPONSE REGULATOR ORR33"/>
    <property type="match status" value="1"/>
</dbReference>
<dbReference type="SMART" id="SM00862">
    <property type="entry name" value="Trans_reg_C"/>
    <property type="match status" value="1"/>
</dbReference>
<protein>
    <submittedName>
        <fullName evidence="10">Two-component response regulator</fullName>
    </submittedName>
</protein>
<evidence type="ECO:0000313" key="10">
    <source>
        <dbReference type="EMBL" id="AQX45337.1"/>
    </source>
</evidence>